<evidence type="ECO:0000256" key="9">
    <source>
        <dbReference type="SAM" id="MobiDB-lite"/>
    </source>
</evidence>
<proteinExistence type="predicted"/>
<dbReference type="InterPro" id="IPR053716">
    <property type="entry name" value="Flag_assembly_chemotaxis_eff"/>
</dbReference>
<keyword evidence="8" id="KW-1006">Bacterial flagellum protein export</keyword>
<evidence type="ECO:0000256" key="8">
    <source>
        <dbReference type="ARBA" id="ARBA00023225"/>
    </source>
</evidence>
<protein>
    <recommendedName>
        <fullName evidence="11">Flagellar FliJ protein</fullName>
    </recommendedName>
</protein>
<accession>A0A644VL14</accession>
<dbReference type="AlphaFoldDB" id="A0A644VL14"/>
<evidence type="ECO:0000313" key="10">
    <source>
        <dbReference type="EMBL" id="MPL92021.1"/>
    </source>
</evidence>
<dbReference type="EMBL" id="VSSQ01000346">
    <property type="protein sequence ID" value="MPL92021.1"/>
    <property type="molecule type" value="Genomic_DNA"/>
</dbReference>
<dbReference type="GO" id="GO:0015031">
    <property type="term" value="P:protein transport"/>
    <property type="evidence" value="ECO:0007669"/>
    <property type="project" value="UniProtKB-KW"/>
</dbReference>
<dbReference type="GO" id="GO:0071973">
    <property type="term" value="P:bacterial-type flagellum-dependent cell motility"/>
    <property type="evidence" value="ECO:0007669"/>
    <property type="project" value="InterPro"/>
</dbReference>
<evidence type="ECO:0000256" key="3">
    <source>
        <dbReference type="ARBA" id="ARBA00022475"/>
    </source>
</evidence>
<evidence type="ECO:0000256" key="5">
    <source>
        <dbReference type="ARBA" id="ARBA00022795"/>
    </source>
</evidence>
<sequence length="151" mass="17633">MNAKVNRFERILKTKVKVRDDERILLSMEKKEEERLLSVLATLGTEKEQALASFGSQKDETFTVQDIWFRRKAIDHLDSRICREGESLCGVRQSIENTEARLLEKHRDVKVMQKYISFLVEDLQDESKKQEQSELDDIAGIRHGSPKEGRR</sequence>
<dbReference type="Pfam" id="PF02050">
    <property type="entry name" value="FliJ"/>
    <property type="match status" value="1"/>
</dbReference>
<keyword evidence="6" id="KW-0653">Protein transport</keyword>
<evidence type="ECO:0008006" key="11">
    <source>
        <dbReference type="Google" id="ProtNLM"/>
    </source>
</evidence>
<feature type="region of interest" description="Disordered" evidence="9">
    <location>
        <begin position="127"/>
        <end position="151"/>
    </location>
</feature>
<comment type="subcellular location">
    <subcellularLocation>
        <location evidence="1">Cell membrane</location>
        <topology evidence="1">Peripheral membrane protein</topology>
        <orientation evidence="1">Cytoplasmic side</orientation>
    </subcellularLocation>
</comment>
<gene>
    <name evidence="10" type="ORF">SDC9_38112</name>
</gene>
<evidence type="ECO:0000256" key="7">
    <source>
        <dbReference type="ARBA" id="ARBA00023136"/>
    </source>
</evidence>
<evidence type="ECO:0000256" key="2">
    <source>
        <dbReference type="ARBA" id="ARBA00022448"/>
    </source>
</evidence>
<reference evidence="10" key="1">
    <citation type="submission" date="2019-08" db="EMBL/GenBank/DDBJ databases">
        <authorList>
            <person name="Kucharzyk K."/>
            <person name="Murdoch R.W."/>
            <person name="Higgins S."/>
            <person name="Loffler F."/>
        </authorList>
    </citation>
    <scope>NUCLEOTIDE SEQUENCE</scope>
</reference>
<keyword evidence="4" id="KW-0145">Chemotaxis</keyword>
<keyword evidence="2" id="KW-0813">Transport</keyword>
<evidence type="ECO:0000256" key="6">
    <source>
        <dbReference type="ARBA" id="ARBA00022927"/>
    </source>
</evidence>
<evidence type="ECO:0000256" key="1">
    <source>
        <dbReference type="ARBA" id="ARBA00004413"/>
    </source>
</evidence>
<dbReference type="InterPro" id="IPR012823">
    <property type="entry name" value="Flagell_FliJ"/>
</dbReference>
<keyword evidence="5" id="KW-1005">Bacterial flagellum biogenesis</keyword>
<dbReference type="GO" id="GO:0009288">
    <property type="term" value="C:bacterial-type flagellum"/>
    <property type="evidence" value="ECO:0007669"/>
    <property type="project" value="InterPro"/>
</dbReference>
<name>A0A644VL14_9ZZZZ</name>
<dbReference type="Gene3D" id="1.10.287.1700">
    <property type="match status" value="1"/>
</dbReference>
<dbReference type="GO" id="GO:0044781">
    <property type="term" value="P:bacterial-type flagellum organization"/>
    <property type="evidence" value="ECO:0007669"/>
    <property type="project" value="UniProtKB-KW"/>
</dbReference>
<organism evidence="10">
    <name type="scientific">bioreactor metagenome</name>
    <dbReference type="NCBI Taxonomy" id="1076179"/>
    <lineage>
        <taxon>unclassified sequences</taxon>
        <taxon>metagenomes</taxon>
        <taxon>ecological metagenomes</taxon>
    </lineage>
</organism>
<comment type="caution">
    <text evidence="10">The sequence shown here is derived from an EMBL/GenBank/DDBJ whole genome shotgun (WGS) entry which is preliminary data.</text>
</comment>
<dbReference type="GO" id="GO:0005886">
    <property type="term" value="C:plasma membrane"/>
    <property type="evidence" value="ECO:0007669"/>
    <property type="project" value="UniProtKB-SubCell"/>
</dbReference>
<evidence type="ECO:0000256" key="4">
    <source>
        <dbReference type="ARBA" id="ARBA00022500"/>
    </source>
</evidence>
<keyword evidence="3" id="KW-1003">Cell membrane</keyword>
<keyword evidence="7" id="KW-0472">Membrane</keyword>
<dbReference type="GO" id="GO:0006935">
    <property type="term" value="P:chemotaxis"/>
    <property type="evidence" value="ECO:0007669"/>
    <property type="project" value="UniProtKB-KW"/>
</dbReference>